<comment type="similarity">
    <text evidence="1">Belongs to the metallo-beta-lactamase superfamily. Class-B beta-lactamase family.</text>
</comment>
<dbReference type="SUPFAM" id="SSF56281">
    <property type="entry name" value="Metallo-hydrolase/oxidoreductase"/>
    <property type="match status" value="1"/>
</dbReference>
<dbReference type="OrthoDB" id="420651at2"/>
<evidence type="ECO:0000259" key="2">
    <source>
        <dbReference type="SMART" id="SM00849"/>
    </source>
</evidence>
<dbReference type="EMBL" id="AWWI01000042">
    <property type="protein sequence ID" value="PIL21286.1"/>
    <property type="molecule type" value="Genomic_DNA"/>
</dbReference>
<dbReference type="Proteomes" id="UP000231259">
    <property type="component" value="Unassembled WGS sequence"/>
</dbReference>
<evidence type="ECO:0000313" key="4">
    <source>
        <dbReference type="Proteomes" id="UP000231259"/>
    </source>
</evidence>
<reference evidence="3 4" key="1">
    <citation type="submission" date="2013-09" db="EMBL/GenBank/DDBJ databases">
        <title>Genome sequencing of Phaeobacter antarcticus sp. nov. SM1211.</title>
        <authorList>
            <person name="Zhang X.-Y."/>
            <person name="Liu C."/>
            <person name="Chen X.-L."/>
            <person name="Xie B.-B."/>
            <person name="Qin Q.-L."/>
            <person name="Rong J.-C."/>
            <person name="Zhang Y.-Z."/>
        </authorList>
    </citation>
    <scope>NUCLEOTIDE SEQUENCE [LARGE SCALE GENOMIC DNA]</scope>
    <source>
        <strain evidence="3 4">SM1211</strain>
    </source>
</reference>
<dbReference type="GO" id="GO:0017001">
    <property type="term" value="P:antibiotic catabolic process"/>
    <property type="evidence" value="ECO:0007669"/>
    <property type="project" value="UniProtKB-ARBA"/>
</dbReference>
<dbReference type="Pfam" id="PF00753">
    <property type="entry name" value="Lactamase_B"/>
    <property type="match status" value="1"/>
</dbReference>
<protein>
    <recommendedName>
        <fullName evidence="2">Metallo-beta-lactamase domain-containing protein</fullName>
    </recommendedName>
</protein>
<dbReference type="CDD" id="cd16282">
    <property type="entry name" value="metallo-hydrolase-like_MBL-fold"/>
    <property type="match status" value="1"/>
</dbReference>
<evidence type="ECO:0000256" key="1">
    <source>
        <dbReference type="ARBA" id="ARBA00005250"/>
    </source>
</evidence>
<dbReference type="PANTHER" id="PTHR42951">
    <property type="entry name" value="METALLO-BETA-LACTAMASE DOMAIN-CONTAINING"/>
    <property type="match status" value="1"/>
</dbReference>
<feature type="domain" description="Metallo-beta-lactamase" evidence="2">
    <location>
        <begin position="91"/>
        <end position="275"/>
    </location>
</feature>
<dbReference type="SMART" id="SM00849">
    <property type="entry name" value="Lactamase_B"/>
    <property type="match status" value="1"/>
</dbReference>
<comment type="caution">
    <text evidence="3">The sequence shown here is derived from an EMBL/GenBank/DDBJ whole genome shotgun (WGS) entry which is preliminary data.</text>
</comment>
<accession>A0A2G8RI61</accession>
<dbReference type="InterPro" id="IPR036866">
    <property type="entry name" value="RibonucZ/Hydroxyglut_hydro"/>
</dbReference>
<dbReference type="RefSeq" id="WP_099909842.1">
    <property type="nucleotide sequence ID" value="NZ_AWWI01000042.1"/>
</dbReference>
<dbReference type="InterPro" id="IPR001279">
    <property type="entry name" value="Metallo-B-lactamas"/>
</dbReference>
<dbReference type="InterPro" id="IPR030829">
    <property type="entry name" value="SoxH-rel_PQQ_2"/>
</dbReference>
<dbReference type="InterPro" id="IPR050855">
    <property type="entry name" value="NDM-1-like"/>
</dbReference>
<dbReference type="PANTHER" id="PTHR42951:SF4">
    <property type="entry name" value="ACYL-COENZYME A THIOESTERASE MBLAC2"/>
    <property type="match status" value="1"/>
</dbReference>
<proteinExistence type="inferred from homology"/>
<sequence>MFEAVVTLCVMGGDPCREALLAGYEAAEVAGCAAGLVAAPPDLGPFAGYVLRKSPHCAPAADMLAFTEVAPGVFLHRGLIEEPAVGNGGDVANIGFVIGEISVAVIDSGSARWVGEAVWRAIRAQTDLPVSHVILTHMHPDHVLGAEVFAQTGTKVVGHAGLNRALADRRANYLDSLTDLIGPAQFIGTETVRVDIPVGGEGEIDLGGRRIALRAWPLAHTGTDLTALDLQSGLLFTGDLVFDEHTPALDGSVIGWQTVLAEMSDLRVTQVMPGHGGPLLDWPAGAAPMLRYLSVLAADTRAAIAAGRRLGDAVRTIAQSEAAHWKLFDAFNARNATVAFTELEWE</sequence>
<organism evidence="3 4">
    <name type="scientific">Puniceibacterium antarcticum</name>
    <dbReference type="NCBI Taxonomy" id="1206336"/>
    <lineage>
        <taxon>Bacteria</taxon>
        <taxon>Pseudomonadati</taxon>
        <taxon>Pseudomonadota</taxon>
        <taxon>Alphaproteobacteria</taxon>
        <taxon>Rhodobacterales</taxon>
        <taxon>Paracoccaceae</taxon>
        <taxon>Puniceibacterium</taxon>
    </lineage>
</organism>
<name>A0A2G8RI61_9RHOB</name>
<keyword evidence="4" id="KW-1185">Reference proteome</keyword>
<dbReference type="NCBIfam" id="TIGR04559">
    <property type="entry name" value="SoxH_rel_PQQ_2"/>
    <property type="match status" value="1"/>
</dbReference>
<dbReference type="Gene3D" id="3.60.15.10">
    <property type="entry name" value="Ribonuclease Z/Hydroxyacylglutathione hydrolase-like"/>
    <property type="match status" value="1"/>
</dbReference>
<gene>
    <name evidence="3" type="ORF">P775_04680</name>
</gene>
<evidence type="ECO:0000313" key="3">
    <source>
        <dbReference type="EMBL" id="PIL21286.1"/>
    </source>
</evidence>
<dbReference type="AlphaFoldDB" id="A0A2G8RI61"/>